<gene>
    <name evidence="1" type="ORF">ETE60_00890</name>
</gene>
<dbReference type="EMBL" id="SDCR01000001">
    <property type="protein sequence ID" value="TCX77495.1"/>
    <property type="molecule type" value="Genomic_DNA"/>
</dbReference>
<reference evidence="1" key="1">
    <citation type="submission" date="2019-01" db="EMBL/GenBank/DDBJ databases">
        <authorList>
            <person name="Lista F."/>
            <person name="Anselmo A."/>
        </authorList>
    </citation>
    <scope>NUCLEOTIDE SEQUENCE</scope>
    <source>
        <strain evidence="1">5S</strain>
    </source>
</reference>
<accession>A0A483LR75</accession>
<name>A0A483LR75_KLEPN</name>
<dbReference type="AlphaFoldDB" id="A0A483LR75"/>
<sequence>MGVVKLADYRHIPVQPQEATSMGYVSIHRQFMDSRLYKDSQAVHLWLHLILKANHVEVTVNTDIGPVTVGRGQMLTGRPTLVSETFIPDNKVRSLLRTFESKGMLNITSMGKKFSLLTIVKYDDFQSQNCPTVVQRLSNANTSNDAPLSGDCPTNVQRLSINNNITNNSLTNVRESASSSEIQDQKKPSLSCEQVVDVYRRILPEAQGINILTDKRRNLIRTFWQKASKVTRQLDGHPFTLNDWEVYLSYIATNCRWMLENRPDQRTGKTWRKKSLEFFLNVDVYAKTREGACDDL</sequence>
<dbReference type="RefSeq" id="WP_132349258.1">
    <property type="nucleotide sequence ID" value="NZ_JAEGID010000002.1"/>
</dbReference>
<proteinExistence type="predicted"/>
<evidence type="ECO:0000313" key="1">
    <source>
        <dbReference type="EMBL" id="TCX77495.1"/>
    </source>
</evidence>
<comment type="caution">
    <text evidence="1">The sequence shown here is derived from an EMBL/GenBank/DDBJ whole genome shotgun (WGS) entry which is preliminary data.</text>
</comment>
<organism evidence="1">
    <name type="scientific">Klebsiella pneumoniae</name>
    <dbReference type="NCBI Taxonomy" id="573"/>
    <lineage>
        <taxon>Bacteria</taxon>
        <taxon>Pseudomonadati</taxon>
        <taxon>Pseudomonadota</taxon>
        <taxon>Gammaproteobacteria</taxon>
        <taxon>Enterobacterales</taxon>
        <taxon>Enterobacteriaceae</taxon>
        <taxon>Klebsiella/Raoultella group</taxon>
        <taxon>Klebsiella</taxon>
        <taxon>Klebsiella pneumoniae complex</taxon>
    </lineage>
</organism>
<protein>
    <submittedName>
        <fullName evidence="1">DNA replication protein</fullName>
    </submittedName>
</protein>